<name>H5UUH8_9MICO</name>
<feature type="compositionally biased region" description="Polar residues" evidence="1">
    <location>
        <begin position="1"/>
        <end position="10"/>
    </location>
</feature>
<proteinExistence type="predicted"/>
<keyword evidence="2" id="KW-0812">Transmembrane</keyword>
<sequence length="126" mass="13091">MSPMPSTAPTPESRPVDPTEETVGATERPASAEADASFRPAHAARMPRRHVVSVDWVAFIGTGVVLGFVLGGLAHLFGPAAQVGGMAYGFRTSLLFLATFGAMIGAMLGALTGVIADAALQRRARR</sequence>
<keyword evidence="2" id="KW-1133">Transmembrane helix</keyword>
<dbReference type="Proteomes" id="UP000004367">
    <property type="component" value="Unassembled WGS sequence"/>
</dbReference>
<evidence type="ECO:0000313" key="3">
    <source>
        <dbReference type="EMBL" id="GAB49386.1"/>
    </source>
</evidence>
<reference evidence="3 4" key="1">
    <citation type="submission" date="2012-02" db="EMBL/GenBank/DDBJ databases">
        <title>Whole genome shotgun sequence of Mobilicoccus pelagius NBRC 104925.</title>
        <authorList>
            <person name="Yoshida Y."/>
            <person name="Hosoyama A."/>
            <person name="Tsuchikane K."/>
            <person name="Katsumata H."/>
            <person name="Yamazaki S."/>
            <person name="Fujita N."/>
        </authorList>
    </citation>
    <scope>NUCLEOTIDE SEQUENCE [LARGE SCALE GENOMIC DNA]</scope>
    <source>
        <strain evidence="3 4">NBRC 104925</strain>
    </source>
</reference>
<organism evidence="3 4">
    <name type="scientific">Mobilicoccus pelagius NBRC 104925</name>
    <dbReference type="NCBI Taxonomy" id="1089455"/>
    <lineage>
        <taxon>Bacteria</taxon>
        <taxon>Bacillati</taxon>
        <taxon>Actinomycetota</taxon>
        <taxon>Actinomycetes</taxon>
        <taxon>Micrococcales</taxon>
        <taxon>Dermatophilaceae</taxon>
        <taxon>Mobilicoccus</taxon>
    </lineage>
</organism>
<dbReference type="EMBL" id="BAFE01000088">
    <property type="protein sequence ID" value="GAB49386.1"/>
    <property type="molecule type" value="Genomic_DNA"/>
</dbReference>
<feature type="transmembrane region" description="Helical" evidence="2">
    <location>
        <begin position="94"/>
        <end position="120"/>
    </location>
</feature>
<evidence type="ECO:0000313" key="4">
    <source>
        <dbReference type="Proteomes" id="UP000004367"/>
    </source>
</evidence>
<evidence type="ECO:0000256" key="1">
    <source>
        <dbReference type="SAM" id="MobiDB-lite"/>
    </source>
</evidence>
<accession>H5UUH8</accession>
<keyword evidence="2" id="KW-0472">Membrane</keyword>
<dbReference type="STRING" id="1089455.MOPEL_129_00290"/>
<dbReference type="eggNOG" id="ENOG5031TT2">
    <property type="taxonomic scope" value="Bacteria"/>
</dbReference>
<feature type="region of interest" description="Disordered" evidence="1">
    <location>
        <begin position="1"/>
        <end position="42"/>
    </location>
</feature>
<dbReference type="AlphaFoldDB" id="H5UUH8"/>
<keyword evidence="4" id="KW-1185">Reference proteome</keyword>
<evidence type="ECO:0000256" key="2">
    <source>
        <dbReference type="SAM" id="Phobius"/>
    </source>
</evidence>
<feature type="transmembrane region" description="Helical" evidence="2">
    <location>
        <begin position="54"/>
        <end position="74"/>
    </location>
</feature>
<gene>
    <name evidence="3" type="ORF">MOPEL_129_00290</name>
</gene>
<protein>
    <submittedName>
        <fullName evidence="3">Uncharacterized protein</fullName>
    </submittedName>
</protein>
<comment type="caution">
    <text evidence="3">The sequence shown here is derived from an EMBL/GenBank/DDBJ whole genome shotgun (WGS) entry which is preliminary data.</text>
</comment>